<sequence>MEFRHAKRLISTETKKRVLTGQYADTLSEKYFGFMRFVILTVFTGFIGGILVLIFKKKRYHPMIFSKGSSQEIDVSTLSFIMSRAKYEFAADEVPEILIKTRKDNFILFTNQNVYYELNVAAKILDGRTTIGKLPISQASEILIKNHLTSAEVMMEKELLGTLYNGESPRISRLFKEISKDVRESLHAS</sequence>
<protein>
    <submittedName>
        <fullName evidence="2">Uncharacterized protein</fullName>
    </submittedName>
</protein>
<keyword evidence="1" id="KW-0812">Transmembrane</keyword>
<reference evidence="2 3" key="1">
    <citation type="submission" date="2018-10" db="EMBL/GenBank/DDBJ databases">
        <title>Rhizobium etli, R. leguminosarum and a new Rhizobium genospecies from Phaseolus dumosus.</title>
        <authorList>
            <person name="Ramirez-Puebla S.T."/>
            <person name="Rogel-Hernandez M.A."/>
            <person name="Guerrero G."/>
            <person name="Ormeno-Orrillo E."/>
            <person name="Martinez-Romero J.C."/>
            <person name="Negrete-Yankelevich S."/>
            <person name="Martinez-Romero E."/>
        </authorList>
    </citation>
    <scope>NUCLEOTIDE SEQUENCE [LARGE SCALE GENOMIC DNA]</scope>
    <source>
        <strain evidence="2 3">CCGE525</strain>
    </source>
</reference>
<organism evidence="2 3">
    <name type="scientific">Rhizobium jaguaris</name>
    <dbReference type="NCBI Taxonomy" id="1312183"/>
    <lineage>
        <taxon>Bacteria</taxon>
        <taxon>Pseudomonadati</taxon>
        <taxon>Pseudomonadota</taxon>
        <taxon>Alphaproteobacteria</taxon>
        <taxon>Hyphomicrobiales</taxon>
        <taxon>Rhizobiaceae</taxon>
        <taxon>Rhizobium/Agrobacterium group</taxon>
        <taxon>Rhizobium</taxon>
    </lineage>
</organism>
<proteinExistence type="predicted"/>
<evidence type="ECO:0000313" key="3">
    <source>
        <dbReference type="Proteomes" id="UP000282195"/>
    </source>
</evidence>
<keyword evidence="3" id="KW-1185">Reference proteome</keyword>
<dbReference type="EMBL" id="CP032694">
    <property type="protein sequence ID" value="AYG61144.1"/>
    <property type="molecule type" value="Genomic_DNA"/>
</dbReference>
<accession>A0A387FYI1</accession>
<gene>
    <name evidence="2" type="ORF">CCGE525_21755</name>
</gene>
<feature type="transmembrane region" description="Helical" evidence="1">
    <location>
        <begin position="34"/>
        <end position="55"/>
    </location>
</feature>
<dbReference type="Proteomes" id="UP000282195">
    <property type="component" value="Chromosome"/>
</dbReference>
<name>A0A387FYI1_9HYPH</name>
<keyword evidence="1" id="KW-0472">Membrane</keyword>
<dbReference type="AlphaFoldDB" id="A0A387FYI1"/>
<dbReference type="KEGG" id="rjg:CCGE525_21755"/>
<keyword evidence="1" id="KW-1133">Transmembrane helix</keyword>
<evidence type="ECO:0000313" key="2">
    <source>
        <dbReference type="EMBL" id="AYG61144.1"/>
    </source>
</evidence>
<evidence type="ECO:0000256" key="1">
    <source>
        <dbReference type="SAM" id="Phobius"/>
    </source>
</evidence>